<evidence type="ECO:0000256" key="10">
    <source>
        <dbReference type="ARBA" id="ARBA00023201"/>
    </source>
</evidence>
<feature type="transmembrane region" description="Helical" evidence="11">
    <location>
        <begin position="188"/>
        <end position="210"/>
    </location>
</feature>
<keyword evidence="10" id="KW-0739">Sodium transport</keyword>
<keyword evidence="3" id="KW-0813">Transport</keyword>
<gene>
    <name evidence="13" type="primary">nhaS3</name>
    <name evidence="13" type="ORF">IBLFYP30_01262</name>
</gene>
<feature type="transmembrane region" description="Helical" evidence="11">
    <location>
        <begin position="32"/>
        <end position="50"/>
    </location>
</feature>
<keyword evidence="8" id="KW-0406">Ion transport</keyword>
<feature type="transmembrane region" description="Helical" evidence="11">
    <location>
        <begin position="6"/>
        <end position="23"/>
    </location>
</feature>
<dbReference type="GO" id="GO:0006814">
    <property type="term" value="P:sodium ion transport"/>
    <property type="evidence" value="ECO:0007669"/>
    <property type="project" value="UniProtKB-KW"/>
</dbReference>
<accession>A0A6N3ABM9</accession>
<dbReference type="InterPro" id="IPR006153">
    <property type="entry name" value="Cation/H_exchanger_TM"/>
</dbReference>
<sequence>MNSYYFLFEISLILFSTKLLGLISRRIKLPQVVGALLAGIIIGPGVLNLVVESEFIMQLSEIGVIFLMFIAGLETDIDALKKQGKACFTIAILGVLIPFALGLGTTYLFGKFGMQDVMGDSNLFLESVFVGVILTATSVSITVETLREMGKLNSNVGNALLGAAIIDDILGIIALSVVSSFADTSVKVSVILLKIGLYFVVMAVVSFVLYKILKNWFMDKENFKRQVIAVIGLCLLLAYISEEYFGVADITGAFVTGLIISAVGLKKEKIMFAVDDLSYAFLSPIFFASIGLKLVLPKMSMIIVAFAVVLSIVAIISKLWGCALGAKMFKFSNKESLQIGAGMVSRGEVALIVANKGVKLGIISNVIFAPILIVVIITTIIAPILLKLAFKEDKAKVGENTTLAI</sequence>
<dbReference type="InterPro" id="IPR038770">
    <property type="entry name" value="Na+/solute_symporter_sf"/>
</dbReference>
<dbReference type="Pfam" id="PF00999">
    <property type="entry name" value="Na_H_Exchanger"/>
    <property type="match status" value="1"/>
</dbReference>
<feature type="transmembrane region" description="Helical" evidence="11">
    <location>
        <begin position="128"/>
        <end position="146"/>
    </location>
</feature>
<keyword evidence="5 11" id="KW-0812">Transmembrane</keyword>
<keyword evidence="9 11" id="KW-0472">Membrane</keyword>
<feature type="transmembrane region" description="Helical" evidence="11">
    <location>
        <begin position="246"/>
        <end position="265"/>
    </location>
</feature>
<dbReference type="GO" id="GO:1902600">
    <property type="term" value="P:proton transmembrane transport"/>
    <property type="evidence" value="ECO:0007669"/>
    <property type="project" value="InterPro"/>
</dbReference>
<evidence type="ECO:0000256" key="7">
    <source>
        <dbReference type="ARBA" id="ARBA00023053"/>
    </source>
</evidence>
<evidence type="ECO:0000256" key="9">
    <source>
        <dbReference type="ARBA" id="ARBA00023136"/>
    </source>
</evidence>
<evidence type="ECO:0000313" key="13">
    <source>
        <dbReference type="EMBL" id="VYT89669.1"/>
    </source>
</evidence>
<feature type="transmembrane region" description="Helical" evidence="11">
    <location>
        <begin position="86"/>
        <end position="108"/>
    </location>
</feature>
<keyword evidence="4" id="KW-0050">Antiport</keyword>
<feature type="transmembrane region" description="Helical" evidence="11">
    <location>
        <begin position="158"/>
        <end position="182"/>
    </location>
</feature>
<comment type="subcellular location">
    <subcellularLocation>
        <location evidence="1">Membrane</location>
        <topology evidence="1">Multi-pass membrane protein</topology>
    </subcellularLocation>
</comment>
<evidence type="ECO:0000256" key="11">
    <source>
        <dbReference type="SAM" id="Phobius"/>
    </source>
</evidence>
<dbReference type="RefSeq" id="WP_024038421.1">
    <property type="nucleotide sequence ID" value="NZ_CACRUE010000022.1"/>
</dbReference>
<evidence type="ECO:0000256" key="5">
    <source>
        <dbReference type="ARBA" id="ARBA00022692"/>
    </source>
</evidence>
<feature type="transmembrane region" description="Helical" evidence="11">
    <location>
        <begin position="56"/>
        <end position="74"/>
    </location>
</feature>
<reference evidence="13" key="1">
    <citation type="submission" date="2019-11" db="EMBL/GenBank/DDBJ databases">
        <authorList>
            <person name="Feng L."/>
        </authorList>
    </citation>
    <scope>NUCLEOTIDE SEQUENCE</scope>
    <source>
        <strain evidence="13">IbartlettiiLFYP30</strain>
    </source>
</reference>
<feature type="transmembrane region" description="Helical" evidence="11">
    <location>
        <begin position="222"/>
        <end position="240"/>
    </location>
</feature>
<dbReference type="GO" id="GO:0015297">
    <property type="term" value="F:antiporter activity"/>
    <property type="evidence" value="ECO:0007669"/>
    <property type="project" value="UniProtKB-KW"/>
</dbReference>
<evidence type="ECO:0000259" key="12">
    <source>
        <dbReference type="Pfam" id="PF00999"/>
    </source>
</evidence>
<dbReference type="PANTHER" id="PTHR43562:SF3">
    <property type="entry name" value="SODIUM ION_PROTON EXCHANGER (EUROFUNG)"/>
    <property type="match status" value="1"/>
</dbReference>
<protein>
    <submittedName>
        <fullName evidence="13">High-affinity Na(+)/H(+) antiporter NhaS3</fullName>
    </submittedName>
</protein>
<evidence type="ECO:0000256" key="4">
    <source>
        <dbReference type="ARBA" id="ARBA00022449"/>
    </source>
</evidence>
<evidence type="ECO:0000256" key="3">
    <source>
        <dbReference type="ARBA" id="ARBA00022448"/>
    </source>
</evidence>
<organism evidence="13">
    <name type="scientific">Intestinibacter bartlettii</name>
    <dbReference type="NCBI Taxonomy" id="261299"/>
    <lineage>
        <taxon>Bacteria</taxon>
        <taxon>Bacillati</taxon>
        <taxon>Bacillota</taxon>
        <taxon>Clostridia</taxon>
        <taxon>Peptostreptococcales</taxon>
        <taxon>Peptostreptococcaceae</taxon>
        <taxon>Intestinibacter</taxon>
    </lineage>
</organism>
<evidence type="ECO:0000256" key="2">
    <source>
        <dbReference type="ARBA" id="ARBA00005551"/>
    </source>
</evidence>
<feature type="transmembrane region" description="Helical" evidence="11">
    <location>
        <begin position="277"/>
        <end position="296"/>
    </location>
</feature>
<dbReference type="Gene3D" id="1.20.1530.20">
    <property type="match status" value="1"/>
</dbReference>
<name>A0A6N3ABM9_9FIRM</name>
<proteinExistence type="inferred from homology"/>
<feature type="domain" description="Cation/H+ exchanger transmembrane" evidence="12">
    <location>
        <begin position="18"/>
        <end position="389"/>
    </location>
</feature>
<dbReference type="EMBL" id="CACRUE010000022">
    <property type="protein sequence ID" value="VYT89669.1"/>
    <property type="molecule type" value="Genomic_DNA"/>
</dbReference>
<evidence type="ECO:0000256" key="6">
    <source>
        <dbReference type="ARBA" id="ARBA00022989"/>
    </source>
</evidence>
<evidence type="ECO:0000256" key="1">
    <source>
        <dbReference type="ARBA" id="ARBA00004141"/>
    </source>
</evidence>
<dbReference type="PANTHER" id="PTHR43562">
    <property type="entry name" value="NAPA-TYPE SODIUM/HYDROGEN ANTIPORTER"/>
    <property type="match status" value="1"/>
</dbReference>
<feature type="transmembrane region" description="Helical" evidence="11">
    <location>
        <begin position="366"/>
        <end position="386"/>
    </location>
</feature>
<evidence type="ECO:0000256" key="8">
    <source>
        <dbReference type="ARBA" id="ARBA00023065"/>
    </source>
</evidence>
<keyword evidence="7" id="KW-0915">Sodium</keyword>
<dbReference type="GO" id="GO:0016020">
    <property type="term" value="C:membrane"/>
    <property type="evidence" value="ECO:0007669"/>
    <property type="project" value="UniProtKB-SubCell"/>
</dbReference>
<comment type="similarity">
    <text evidence="2">Belongs to the monovalent cation:proton antiporter 2 (CPA2) transporter (TC 2.A.37) family.</text>
</comment>
<feature type="transmembrane region" description="Helical" evidence="11">
    <location>
        <begin position="302"/>
        <end position="324"/>
    </location>
</feature>
<dbReference type="AlphaFoldDB" id="A0A6N3ABM9"/>
<keyword evidence="6 11" id="KW-1133">Transmembrane helix</keyword>